<feature type="signal peptide" evidence="1">
    <location>
        <begin position="1"/>
        <end position="23"/>
    </location>
</feature>
<accession>A0A835QVN3</accession>
<evidence type="ECO:0000256" key="1">
    <source>
        <dbReference type="SAM" id="SignalP"/>
    </source>
</evidence>
<sequence length="172" mass="18139">MASISSILLPALLLLLSTGEGQAARHLLDTPTAAPSVPTLPSPTLPTLPPLPTMPAVPKVVLPPIPTIPGIPKIAALPPLPAIPVMPTIPKVVLPPLPSFVPNIPFVPKFPAIPSVPVVAPTPSASSPLRIDQVGVLDGYADECNHLIKSNKDDIRHCARIRLWSCFLIELF</sequence>
<protein>
    <submittedName>
        <fullName evidence="2">Uncharacterized protein</fullName>
    </submittedName>
</protein>
<dbReference type="Proteomes" id="UP000636800">
    <property type="component" value="Chromosome 6"/>
</dbReference>
<keyword evidence="3" id="KW-1185">Reference proteome</keyword>
<dbReference type="EMBL" id="JADCNL010000006">
    <property type="protein sequence ID" value="KAG0477075.1"/>
    <property type="molecule type" value="Genomic_DNA"/>
</dbReference>
<reference evidence="2 3" key="1">
    <citation type="journal article" date="2020" name="Nat. Food">
        <title>A phased Vanilla planifolia genome enables genetic improvement of flavour and production.</title>
        <authorList>
            <person name="Hasing T."/>
            <person name="Tang H."/>
            <person name="Brym M."/>
            <person name="Khazi F."/>
            <person name="Huang T."/>
            <person name="Chambers A.H."/>
        </authorList>
    </citation>
    <scope>NUCLEOTIDE SEQUENCE [LARGE SCALE GENOMIC DNA]</scope>
    <source>
        <tissue evidence="2">Leaf</tissue>
    </source>
</reference>
<organism evidence="2 3">
    <name type="scientific">Vanilla planifolia</name>
    <name type="common">Vanilla</name>
    <dbReference type="NCBI Taxonomy" id="51239"/>
    <lineage>
        <taxon>Eukaryota</taxon>
        <taxon>Viridiplantae</taxon>
        <taxon>Streptophyta</taxon>
        <taxon>Embryophyta</taxon>
        <taxon>Tracheophyta</taxon>
        <taxon>Spermatophyta</taxon>
        <taxon>Magnoliopsida</taxon>
        <taxon>Liliopsida</taxon>
        <taxon>Asparagales</taxon>
        <taxon>Orchidaceae</taxon>
        <taxon>Vanilloideae</taxon>
        <taxon>Vanilleae</taxon>
        <taxon>Vanilla</taxon>
    </lineage>
</organism>
<evidence type="ECO:0000313" key="2">
    <source>
        <dbReference type="EMBL" id="KAG0477075.1"/>
    </source>
</evidence>
<comment type="caution">
    <text evidence="2">The sequence shown here is derived from an EMBL/GenBank/DDBJ whole genome shotgun (WGS) entry which is preliminary data.</text>
</comment>
<evidence type="ECO:0000313" key="3">
    <source>
        <dbReference type="Proteomes" id="UP000636800"/>
    </source>
</evidence>
<feature type="chain" id="PRO_5033023344" evidence="1">
    <location>
        <begin position="24"/>
        <end position="172"/>
    </location>
</feature>
<proteinExistence type="predicted"/>
<name>A0A835QVN3_VANPL</name>
<dbReference type="AlphaFoldDB" id="A0A835QVN3"/>
<dbReference type="OrthoDB" id="2019747at2759"/>
<gene>
    <name evidence="2" type="ORF">HPP92_013916</name>
</gene>
<keyword evidence="1" id="KW-0732">Signal</keyword>